<evidence type="ECO:0000256" key="8">
    <source>
        <dbReference type="PROSITE-ProRule" id="PRU00282"/>
    </source>
</evidence>
<evidence type="ECO:0000256" key="2">
    <source>
        <dbReference type="ARBA" id="ARBA00006375"/>
    </source>
</evidence>
<sequence>MEVVKQRTQNNPKLFVSSEIRNVLRTEGISGFYRGFFSTVIRELPFSCIQFPLWETSKYICSQYNNSRPLTNTQHALCGAFAGGLSGALTTPLDVAKTQIMLATKDHKLARGNVVFALGHIYRERGLPGLFSGVFPRSLMLMLGGGIFLSFYDI</sequence>
<comment type="subcellular location">
    <subcellularLocation>
        <location evidence="1">Membrane</location>
        <topology evidence="1">Multi-pass membrane protein</topology>
    </subcellularLocation>
</comment>
<feature type="repeat" description="Solcar" evidence="8">
    <location>
        <begin position="1"/>
        <end position="60"/>
    </location>
</feature>
<reference evidence="11 12" key="1">
    <citation type="submission" date="2024-11" db="EMBL/GenBank/DDBJ databases">
        <title>Adaptive evolution of stress response genes in parasites aligns with host niche diversity.</title>
        <authorList>
            <person name="Hahn C."/>
            <person name="Resl P."/>
        </authorList>
    </citation>
    <scope>NUCLEOTIDE SEQUENCE [LARGE SCALE GENOMIC DNA]</scope>
    <source>
        <strain evidence="11">EGGRZ-B1_66</strain>
        <tissue evidence="11">Body</tissue>
    </source>
</reference>
<keyword evidence="4 8" id="KW-0812">Transmembrane</keyword>
<feature type="repeat" description="Solcar" evidence="8">
    <location>
        <begin position="70"/>
        <end position="154"/>
    </location>
</feature>
<protein>
    <recommendedName>
        <fullName evidence="13">S-adenosylmethionine mitochondrial carrier protein</fullName>
    </recommendedName>
</protein>
<dbReference type="AlphaFoldDB" id="A0ABD2QBT6"/>
<dbReference type="InterPro" id="IPR023395">
    <property type="entry name" value="MCP_dom_sf"/>
</dbReference>
<evidence type="ECO:0000313" key="12">
    <source>
        <dbReference type="Proteomes" id="UP001626550"/>
    </source>
</evidence>
<evidence type="ECO:0000256" key="9">
    <source>
        <dbReference type="RuleBase" id="RU000488"/>
    </source>
</evidence>
<comment type="similarity">
    <text evidence="2 9">Belongs to the mitochondrial carrier (TC 2.A.29) family.</text>
</comment>
<dbReference type="Pfam" id="PF00153">
    <property type="entry name" value="Mito_carr"/>
    <property type="match status" value="2"/>
</dbReference>
<evidence type="ECO:0000256" key="4">
    <source>
        <dbReference type="ARBA" id="ARBA00022692"/>
    </source>
</evidence>
<evidence type="ECO:0000256" key="1">
    <source>
        <dbReference type="ARBA" id="ARBA00004141"/>
    </source>
</evidence>
<evidence type="ECO:0000256" key="6">
    <source>
        <dbReference type="ARBA" id="ARBA00022989"/>
    </source>
</evidence>
<keyword evidence="5" id="KW-0677">Repeat</keyword>
<dbReference type="Proteomes" id="UP001626550">
    <property type="component" value="Unassembled WGS sequence"/>
</dbReference>
<proteinExistence type="inferred from homology"/>
<dbReference type="GO" id="GO:0016020">
    <property type="term" value="C:membrane"/>
    <property type="evidence" value="ECO:0007669"/>
    <property type="project" value="UniProtKB-SubCell"/>
</dbReference>
<evidence type="ECO:0000256" key="7">
    <source>
        <dbReference type="ARBA" id="ARBA00023136"/>
    </source>
</evidence>
<evidence type="ECO:0000256" key="10">
    <source>
        <dbReference type="SAM" id="Phobius"/>
    </source>
</evidence>
<dbReference type="SUPFAM" id="SSF103506">
    <property type="entry name" value="Mitochondrial carrier"/>
    <property type="match status" value="1"/>
</dbReference>
<feature type="non-terminal residue" evidence="11">
    <location>
        <position position="154"/>
    </location>
</feature>
<keyword evidence="12" id="KW-1185">Reference proteome</keyword>
<gene>
    <name evidence="11" type="ORF">Ciccas_004318</name>
</gene>
<keyword evidence="3 9" id="KW-0813">Transport</keyword>
<accession>A0ABD2QBT6</accession>
<keyword evidence="7 8" id="KW-0472">Membrane</keyword>
<keyword evidence="6 10" id="KW-1133">Transmembrane helix</keyword>
<dbReference type="EMBL" id="JBJKFK010000444">
    <property type="protein sequence ID" value="KAL3317025.1"/>
    <property type="molecule type" value="Genomic_DNA"/>
</dbReference>
<evidence type="ECO:0000256" key="5">
    <source>
        <dbReference type="ARBA" id="ARBA00022737"/>
    </source>
</evidence>
<dbReference type="InterPro" id="IPR018108">
    <property type="entry name" value="MCP_transmembrane"/>
</dbReference>
<name>A0ABD2QBT6_9PLAT</name>
<dbReference type="Gene3D" id="1.50.40.10">
    <property type="entry name" value="Mitochondrial carrier domain"/>
    <property type="match status" value="1"/>
</dbReference>
<feature type="transmembrane region" description="Helical" evidence="10">
    <location>
        <begin position="130"/>
        <end position="152"/>
    </location>
</feature>
<evidence type="ECO:0008006" key="13">
    <source>
        <dbReference type="Google" id="ProtNLM"/>
    </source>
</evidence>
<dbReference type="PANTHER" id="PTHR45667">
    <property type="entry name" value="S-ADENOSYLMETHIONINE MITOCHONDRIAL CARRIER PROTEIN"/>
    <property type="match status" value="1"/>
</dbReference>
<organism evidence="11 12">
    <name type="scientific">Cichlidogyrus casuarinus</name>
    <dbReference type="NCBI Taxonomy" id="1844966"/>
    <lineage>
        <taxon>Eukaryota</taxon>
        <taxon>Metazoa</taxon>
        <taxon>Spiralia</taxon>
        <taxon>Lophotrochozoa</taxon>
        <taxon>Platyhelminthes</taxon>
        <taxon>Monogenea</taxon>
        <taxon>Monopisthocotylea</taxon>
        <taxon>Dactylogyridea</taxon>
        <taxon>Ancyrocephalidae</taxon>
        <taxon>Cichlidogyrus</taxon>
    </lineage>
</organism>
<comment type="caution">
    <text evidence="11">The sequence shown here is derived from an EMBL/GenBank/DDBJ whole genome shotgun (WGS) entry which is preliminary data.</text>
</comment>
<evidence type="ECO:0000256" key="3">
    <source>
        <dbReference type="ARBA" id="ARBA00022448"/>
    </source>
</evidence>
<evidence type="ECO:0000313" key="11">
    <source>
        <dbReference type="EMBL" id="KAL3317025.1"/>
    </source>
</evidence>
<dbReference type="PROSITE" id="PS50920">
    <property type="entry name" value="SOLCAR"/>
    <property type="match status" value="2"/>
</dbReference>